<protein>
    <recommendedName>
        <fullName evidence="3">DNA methylase N-4/N-6 domain-containing protein</fullName>
    </recommendedName>
</protein>
<dbReference type="InterPro" id="IPR002941">
    <property type="entry name" value="DNA_methylase_N4/N6"/>
</dbReference>
<evidence type="ECO:0000256" key="1">
    <source>
        <dbReference type="ARBA" id="ARBA00022603"/>
    </source>
</evidence>
<dbReference type="Gene3D" id="3.40.50.150">
    <property type="entry name" value="Vaccinia Virus protein VP39"/>
    <property type="match status" value="1"/>
</dbReference>
<evidence type="ECO:0000256" key="2">
    <source>
        <dbReference type="ARBA" id="ARBA00022679"/>
    </source>
</evidence>
<name>A0A0F9LFK5_9ZZZZ</name>
<feature type="domain" description="DNA methylase N-4/N-6" evidence="3">
    <location>
        <begin position="24"/>
        <end position="239"/>
    </location>
</feature>
<accession>A0A0F9LFK5</accession>
<organism evidence="4">
    <name type="scientific">marine sediment metagenome</name>
    <dbReference type="NCBI Taxonomy" id="412755"/>
    <lineage>
        <taxon>unclassified sequences</taxon>
        <taxon>metagenomes</taxon>
        <taxon>ecological metagenomes</taxon>
    </lineage>
</organism>
<gene>
    <name evidence="4" type="ORF">LCGC14_1219960</name>
</gene>
<dbReference type="Pfam" id="PF01555">
    <property type="entry name" value="N6_N4_Mtase"/>
    <property type="match status" value="1"/>
</dbReference>
<proteinExistence type="predicted"/>
<dbReference type="InterPro" id="IPR029063">
    <property type="entry name" value="SAM-dependent_MTases_sf"/>
</dbReference>
<keyword evidence="2" id="KW-0808">Transferase</keyword>
<sequence length="272" mass="30986">MLEINKIHQGDCLELMKQIDDKSVDLILCDLPYGTTQCKWDTVIPLDKLWEQYERIIKEEGVIVLTSSQPFTSALVMSNPKLFRYDYCWRKSNSTGHLNANKMPLRQHEDILVFCRKMPKYNPQFFNKVKPRSAQRTVKAKGAYGDNTEGVFRTISDKKGYPRSVLEFNTAYHNRTAGLHPTQKPVPLFEYLIRTYTDEGDLVLDNCVGSGTTVVASKRANRNFIGIEKDKDYVNIANKRLSQGVLLPLDVNTKEDGLPPTPKGMGIRPTIL</sequence>
<dbReference type="InterPro" id="IPR001091">
    <property type="entry name" value="RM_Methyltransferase"/>
</dbReference>
<evidence type="ECO:0000313" key="4">
    <source>
        <dbReference type="EMBL" id="KKM92288.1"/>
    </source>
</evidence>
<dbReference type="GO" id="GO:0003677">
    <property type="term" value="F:DNA binding"/>
    <property type="evidence" value="ECO:0007669"/>
    <property type="project" value="InterPro"/>
</dbReference>
<reference evidence="4" key="1">
    <citation type="journal article" date="2015" name="Nature">
        <title>Complex archaea that bridge the gap between prokaryotes and eukaryotes.</title>
        <authorList>
            <person name="Spang A."/>
            <person name="Saw J.H."/>
            <person name="Jorgensen S.L."/>
            <person name="Zaremba-Niedzwiedzka K."/>
            <person name="Martijn J."/>
            <person name="Lind A.E."/>
            <person name="van Eijk R."/>
            <person name="Schleper C."/>
            <person name="Guy L."/>
            <person name="Ettema T.J."/>
        </authorList>
    </citation>
    <scope>NUCLEOTIDE SEQUENCE</scope>
</reference>
<dbReference type="AlphaFoldDB" id="A0A0F9LFK5"/>
<keyword evidence="1" id="KW-0489">Methyltransferase</keyword>
<dbReference type="GO" id="GO:0032259">
    <property type="term" value="P:methylation"/>
    <property type="evidence" value="ECO:0007669"/>
    <property type="project" value="UniProtKB-KW"/>
</dbReference>
<dbReference type="PRINTS" id="PR00508">
    <property type="entry name" value="S21N4MTFRASE"/>
</dbReference>
<dbReference type="SUPFAM" id="SSF53335">
    <property type="entry name" value="S-adenosyl-L-methionine-dependent methyltransferases"/>
    <property type="match status" value="1"/>
</dbReference>
<comment type="caution">
    <text evidence="4">The sequence shown here is derived from an EMBL/GenBank/DDBJ whole genome shotgun (WGS) entry which is preliminary data.</text>
</comment>
<dbReference type="GO" id="GO:0008170">
    <property type="term" value="F:N-methyltransferase activity"/>
    <property type="evidence" value="ECO:0007669"/>
    <property type="project" value="InterPro"/>
</dbReference>
<dbReference type="EMBL" id="LAZR01006413">
    <property type="protein sequence ID" value="KKM92288.1"/>
    <property type="molecule type" value="Genomic_DNA"/>
</dbReference>
<evidence type="ECO:0000259" key="3">
    <source>
        <dbReference type="Pfam" id="PF01555"/>
    </source>
</evidence>